<dbReference type="GO" id="GO:0003939">
    <property type="term" value="F:L-iditol 2-dehydrogenase (NAD+) activity"/>
    <property type="evidence" value="ECO:0007669"/>
    <property type="project" value="UniProtKB-EC"/>
</dbReference>
<dbReference type="EMBL" id="LNQE01000963">
    <property type="protein sequence ID" value="KUG22484.1"/>
    <property type="molecule type" value="Genomic_DNA"/>
</dbReference>
<dbReference type="PANTHER" id="PTHR43401:SF2">
    <property type="entry name" value="L-THREONINE 3-DEHYDROGENASE"/>
    <property type="match status" value="1"/>
</dbReference>
<dbReference type="PANTHER" id="PTHR43401">
    <property type="entry name" value="L-THREONINE 3-DEHYDROGENASE"/>
    <property type="match status" value="1"/>
</dbReference>
<evidence type="ECO:0000256" key="1">
    <source>
        <dbReference type="ARBA" id="ARBA00022723"/>
    </source>
</evidence>
<evidence type="ECO:0000256" key="2">
    <source>
        <dbReference type="ARBA" id="ARBA00022833"/>
    </source>
</evidence>
<evidence type="ECO:0000256" key="3">
    <source>
        <dbReference type="ARBA" id="ARBA00023002"/>
    </source>
</evidence>
<sequence>MKVAYWYNNKDIRIEEIPTPKPKSHEMLVKVISCGICGSDIVEWYRLPRAPLVQGHEIGAEVVSVGKSVEKFKPGDRVFIAPKVPCMECYYCRNGHYPQCSEVKERLPGGFAEYILVPEILIENGTYLLPDNITFDQSTFIEPLACVVRAQKLAGVKKGQSVLIIGCGMSGLLNLKLASTKGCKIIATDINRKKLEFARQIGADITINATDNIAERLIEENGKKADVVLLCASTDSAVEQAWRCVDKGGVVVLFAVPAPDKKVVVPVNDFWMNEIAILTSYYCGPPDIIEAMKIIEWQSVSVVDLITHRLPLNDIVQGFQLVTDGRKSIKVIIKPNDG</sequence>
<dbReference type="InterPro" id="IPR013149">
    <property type="entry name" value="ADH-like_C"/>
</dbReference>
<dbReference type="AlphaFoldDB" id="A0A0W8FNY6"/>
<organism evidence="5">
    <name type="scientific">hydrocarbon metagenome</name>
    <dbReference type="NCBI Taxonomy" id="938273"/>
    <lineage>
        <taxon>unclassified sequences</taxon>
        <taxon>metagenomes</taxon>
        <taxon>ecological metagenomes</taxon>
    </lineage>
</organism>
<dbReference type="GO" id="GO:0046872">
    <property type="term" value="F:metal ion binding"/>
    <property type="evidence" value="ECO:0007669"/>
    <property type="project" value="UniProtKB-KW"/>
</dbReference>
<evidence type="ECO:0000259" key="4">
    <source>
        <dbReference type="SMART" id="SM00829"/>
    </source>
</evidence>
<dbReference type="SUPFAM" id="SSF51735">
    <property type="entry name" value="NAD(P)-binding Rossmann-fold domains"/>
    <property type="match status" value="1"/>
</dbReference>
<gene>
    <name evidence="5" type="ORF">ASZ90_007728</name>
</gene>
<keyword evidence="2" id="KW-0862">Zinc</keyword>
<protein>
    <submittedName>
        <fullName evidence="5">Sorbitol dehydrogenase</fullName>
        <ecNumber evidence="5">1.1.1.14</ecNumber>
    </submittedName>
</protein>
<dbReference type="InterPro" id="IPR011032">
    <property type="entry name" value="GroES-like_sf"/>
</dbReference>
<dbReference type="Gene3D" id="3.40.50.720">
    <property type="entry name" value="NAD(P)-binding Rossmann-like Domain"/>
    <property type="match status" value="1"/>
</dbReference>
<dbReference type="InterPro" id="IPR013154">
    <property type="entry name" value="ADH-like_N"/>
</dbReference>
<evidence type="ECO:0000313" key="5">
    <source>
        <dbReference type="EMBL" id="KUG22484.1"/>
    </source>
</evidence>
<name>A0A0W8FNY6_9ZZZZ</name>
<dbReference type="InterPro" id="IPR036291">
    <property type="entry name" value="NAD(P)-bd_dom_sf"/>
</dbReference>
<proteinExistence type="predicted"/>
<accession>A0A0W8FNY6</accession>
<comment type="caution">
    <text evidence="5">The sequence shown here is derived from an EMBL/GenBank/DDBJ whole genome shotgun (WGS) entry which is preliminary data.</text>
</comment>
<dbReference type="SUPFAM" id="SSF50129">
    <property type="entry name" value="GroES-like"/>
    <property type="match status" value="1"/>
</dbReference>
<keyword evidence="1" id="KW-0479">Metal-binding</keyword>
<dbReference type="Pfam" id="PF00107">
    <property type="entry name" value="ADH_zinc_N"/>
    <property type="match status" value="1"/>
</dbReference>
<feature type="domain" description="Enoyl reductase (ER)" evidence="4">
    <location>
        <begin position="8"/>
        <end position="333"/>
    </location>
</feature>
<dbReference type="Pfam" id="PF08240">
    <property type="entry name" value="ADH_N"/>
    <property type="match status" value="1"/>
</dbReference>
<dbReference type="InterPro" id="IPR020843">
    <property type="entry name" value="ER"/>
</dbReference>
<reference evidence="5" key="1">
    <citation type="journal article" date="2015" name="Proc. Natl. Acad. Sci. U.S.A.">
        <title>Networks of energetic and metabolic interactions define dynamics in microbial communities.</title>
        <authorList>
            <person name="Embree M."/>
            <person name="Liu J.K."/>
            <person name="Al-Bassam M.M."/>
            <person name="Zengler K."/>
        </authorList>
    </citation>
    <scope>NUCLEOTIDE SEQUENCE</scope>
</reference>
<dbReference type="Gene3D" id="3.90.180.10">
    <property type="entry name" value="Medium-chain alcohol dehydrogenases, catalytic domain"/>
    <property type="match status" value="1"/>
</dbReference>
<dbReference type="EC" id="1.1.1.14" evidence="5"/>
<keyword evidence="3 5" id="KW-0560">Oxidoreductase</keyword>
<dbReference type="SMART" id="SM00829">
    <property type="entry name" value="PKS_ER"/>
    <property type="match status" value="1"/>
</dbReference>
<dbReference type="InterPro" id="IPR050129">
    <property type="entry name" value="Zn_alcohol_dh"/>
</dbReference>